<evidence type="ECO:0000313" key="1">
    <source>
        <dbReference type="EMBL" id="MFC5849823.1"/>
    </source>
</evidence>
<protein>
    <submittedName>
        <fullName evidence="1">Uncharacterized protein</fullName>
    </submittedName>
</protein>
<dbReference type="RefSeq" id="WP_380051291.1">
    <property type="nucleotide sequence ID" value="NZ_JBHSOH010000032.1"/>
</dbReference>
<organism evidence="1 2">
    <name type="scientific">Deinococcus petrolearius</name>
    <dbReference type="NCBI Taxonomy" id="1751295"/>
    <lineage>
        <taxon>Bacteria</taxon>
        <taxon>Thermotogati</taxon>
        <taxon>Deinococcota</taxon>
        <taxon>Deinococci</taxon>
        <taxon>Deinococcales</taxon>
        <taxon>Deinococcaceae</taxon>
        <taxon>Deinococcus</taxon>
    </lineage>
</organism>
<dbReference type="Proteomes" id="UP001595979">
    <property type="component" value="Unassembled WGS sequence"/>
</dbReference>
<keyword evidence="2" id="KW-1185">Reference proteome</keyword>
<name>A0ABW1DQH7_9DEIO</name>
<proteinExistence type="predicted"/>
<accession>A0ABW1DQH7</accession>
<comment type="caution">
    <text evidence="1">The sequence shown here is derived from an EMBL/GenBank/DDBJ whole genome shotgun (WGS) entry which is preliminary data.</text>
</comment>
<reference evidence="2" key="1">
    <citation type="journal article" date="2019" name="Int. J. Syst. Evol. Microbiol.">
        <title>The Global Catalogue of Microorganisms (GCM) 10K type strain sequencing project: providing services to taxonomists for standard genome sequencing and annotation.</title>
        <authorList>
            <consortium name="The Broad Institute Genomics Platform"/>
            <consortium name="The Broad Institute Genome Sequencing Center for Infectious Disease"/>
            <person name="Wu L."/>
            <person name="Ma J."/>
        </authorList>
    </citation>
    <scope>NUCLEOTIDE SEQUENCE [LARGE SCALE GENOMIC DNA]</scope>
    <source>
        <strain evidence="2">CGMCC 1.15053</strain>
    </source>
</reference>
<evidence type="ECO:0000313" key="2">
    <source>
        <dbReference type="Proteomes" id="UP001595979"/>
    </source>
</evidence>
<sequence length="79" mass="9203">MKTPRVRTVKANKKSSPLRQLLVYAPVALEMISLLRRRQQAGRGKYVKARKRDKALDFLLNQAQRRLGGKPAARSRRWF</sequence>
<gene>
    <name evidence="1" type="ORF">ACFPQ6_16080</name>
</gene>
<dbReference type="EMBL" id="JBHSOH010000032">
    <property type="protein sequence ID" value="MFC5849823.1"/>
    <property type="molecule type" value="Genomic_DNA"/>
</dbReference>